<reference evidence="7 8" key="1">
    <citation type="journal article" date="2019" name="Int. J. Syst. Evol. Microbiol.">
        <title>The Global Catalogue of Microorganisms (GCM) 10K type strain sequencing project: providing services to taxonomists for standard genome sequencing and annotation.</title>
        <authorList>
            <consortium name="The Broad Institute Genomics Platform"/>
            <consortium name="The Broad Institute Genome Sequencing Center for Infectious Disease"/>
            <person name="Wu L."/>
            <person name="Ma J."/>
        </authorList>
    </citation>
    <scope>NUCLEOTIDE SEQUENCE [LARGE SCALE GENOMIC DNA]</scope>
    <source>
        <strain evidence="7 8">JCM 6486</strain>
    </source>
</reference>
<protein>
    <submittedName>
        <fullName evidence="7">ATP synthase subunit I</fullName>
    </submittedName>
</protein>
<feature type="transmembrane region" description="Helical" evidence="6">
    <location>
        <begin position="78"/>
        <end position="94"/>
    </location>
</feature>
<dbReference type="InterPro" id="IPR005598">
    <property type="entry name" value="ATP_synth_I"/>
</dbReference>
<dbReference type="Proteomes" id="UP001400965">
    <property type="component" value="Unassembled WGS sequence"/>
</dbReference>
<name>A0ABN1M7T4_9FIRM</name>
<sequence length="129" mass="14305">MNNTLRSQVRWVIKGMVIIDLIAAILIIFLSNSPKEMLTGLLFGSIIAMLNFRLLAISLQKSVTYPPTKAQIYSTSRYIIRMFIVGVVLFVSAKSPHINIIGTAIGLLSTKFAILGKTIVIDKLKRKEA</sequence>
<evidence type="ECO:0000313" key="7">
    <source>
        <dbReference type="EMBL" id="GAA0865374.1"/>
    </source>
</evidence>
<dbReference type="Pfam" id="PF03899">
    <property type="entry name" value="ATP-synt_I"/>
    <property type="match status" value="1"/>
</dbReference>
<evidence type="ECO:0000256" key="5">
    <source>
        <dbReference type="ARBA" id="ARBA00023136"/>
    </source>
</evidence>
<comment type="subcellular location">
    <subcellularLocation>
        <location evidence="1">Cell membrane</location>
        <topology evidence="1">Multi-pass membrane protein</topology>
    </subcellularLocation>
</comment>
<feature type="transmembrane region" description="Helical" evidence="6">
    <location>
        <begin position="37"/>
        <end position="57"/>
    </location>
</feature>
<evidence type="ECO:0000256" key="4">
    <source>
        <dbReference type="ARBA" id="ARBA00022989"/>
    </source>
</evidence>
<evidence type="ECO:0000256" key="1">
    <source>
        <dbReference type="ARBA" id="ARBA00004651"/>
    </source>
</evidence>
<feature type="transmembrane region" description="Helical" evidence="6">
    <location>
        <begin position="100"/>
        <end position="120"/>
    </location>
</feature>
<feature type="transmembrane region" description="Helical" evidence="6">
    <location>
        <begin position="12"/>
        <end position="31"/>
    </location>
</feature>
<evidence type="ECO:0000313" key="8">
    <source>
        <dbReference type="Proteomes" id="UP001400965"/>
    </source>
</evidence>
<gene>
    <name evidence="7" type="ORF">GCM10008917_22600</name>
</gene>
<keyword evidence="8" id="KW-1185">Reference proteome</keyword>
<keyword evidence="3 6" id="KW-0812">Transmembrane</keyword>
<evidence type="ECO:0000256" key="2">
    <source>
        <dbReference type="ARBA" id="ARBA00022475"/>
    </source>
</evidence>
<comment type="caution">
    <text evidence="7">The sequence shown here is derived from an EMBL/GenBank/DDBJ whole genome shotgun (WGS) entry which is preliminary data.</text>
</comment>
<evidence type="ECO:0000256" key="3">
    <source>
        <dbReference type="ARBA" id="ARBA00022692"/>
    </source>
</evidence>
<keyword evidence="2" id="KW-1003">Cell membrane</keyword>
<accession>A0ABN1M7T4</accession>
<dbReference type="EMBL" id="BAAACP010000014">
    <property type="protein sequence ID" value="GAA0865374.1"/>
    <property type="molecule type" value="Genomic_DNA"/>
</dbReference>
<evidence type="ECO:0000256" key="6">
    <source>
        <dbReference type="SAM" id="Phobius"/>
    </source>
</evidence>
<keyword evidence="5 6" id="KW-0472">Membrane</keyword>
<keyword evidence="4 6" id="KW-1133">Transmembrane helix</keyword>
<dbReference type="RefSeq" id="WP_346046039.1">
    <property type="nucleotide sequence ID" value="NZ_BAAACP010000014.1"/>
</dbReference>
<organism evidence="7 8">
    <name type="scientific">Paraclostridium tenue</name>
    <dbReference type="NCBI Taxonomy" id="1737"/>
    <lineage>
        <taxon>Bacteria</taxon>
        <taxon>Bacillati</taxon>
        <taxon>Bacillota</taxon>
        <taxon>Clostridia</taxon>
        <taxon>Peptostreptococcales</taxon>
        <taxon>Peptostreptococcaceae</taxon>
        <taxon>Paraclostridium</taxon>
    </lineage>
</organism>
<proteinExistence type="predicted"/>